<dbReference type="EMBL" id="WUBZ01000023">
    <property type="protein sequence ID" value="MWV54849.1"/>
    <property type="molecule type" value="Genomic_DNA"/>
</dbReference>
<name>A0A432AWW1_CHLPH</name>
<accession>A0A432AWW1</accession>
<comment type="caution">
    <text evidence="3">The sequence shown here is derived from an EMBL/GenBank/DDBJ whole genome shotgun (WGS) entry which is preliminary data.</text>
</comment>
<dbReference type="AlphaFoldDB" id="A0A432AWW1"/>
<protein>
    <submittedName>
        <fullName evidence="3">Uncharacterized protein</fullName>
    </submittedName>
</protein>
<evidence type="ECO:0000313" key="5">
    <source>
        <dbReference type="Proteomes" id="UP000327458"/>
    </source>
</evidence>
<dbReference type="EMBL" id="VMRG01000001">
    <property type="protein sequence ID" value="KAA6232715.1"/>
    <property type="molecule type" value="Genomic_DNA"/>
</dbReference>
<sequence length="69" mass="7582">MLPMRIAIHSPQGNCSYATVEEMPEGMLKGFAAWMLYTGNRCITLQDTIIAIEGGMEDQALPALYQSDS</sequence>
<dbReference type="RefSeq" id="WP_011890268.1">
    <property type="nucleotide sequence ID" value="NZ_CP041698.1"/>
</dbReference>
<gene>
    <name evidence="3" type="ORF">EKD02_00135</name>
    <name evidence="1" type="ORF">FP507_06215</name>
    <name evidence="2" type="ORF">GJ685_07180</name>
</gene>
<evidence type="ECO:0000313" key="6">
    <source>
        <dbReference type="Proteomes" id="UP000489351"/>
    </source>
</evidence>
<keyword evidence="6" id="KW-1185">Reference proteome</keyword>
<dbReference type="Proteomes" id="UP000327458">
    <property type="component" value="Unassembled WGS sequence"/>
</dbReference>
<dbReference type="Proteomes" id="UP000279908">
    <property type="component" value="Unassembled WGS sequence"/>
</dbReference>
<evidence type="ECO:0000313" key="3">
    <source>
        <dbReference type="EMBL" id="RTY39841.1"/>
    </source>
</evidence>
<reference evidence="1 5" key="2">
    <citation type="submission" date="2019-07" db="EMBL/GenBank/DDBJ databases">
        <title>Draft genome Sequence of Chlorobium phaeovibrioides sp. strain PhvTcv-s14, from the Phylum Chlorobi.</title>
        <authorList>
            <person name="Babenko V."/>
            <person name="Boldyreva D."/>
            <person name="Kanygina A."/>
            <person name="Selezneva O."/>
            <person name="Akopiyan T."/>
            <person name="Lunina O."/>
        </authorList>
    </citation>
    <scope>NUCLEOTIDE SEQUENCE [LARGE SCALE GENOMIC DNA]</scope>
    <source>
        <strain evidence="1 5">GrTcv12</strain>
    </source>
</reference>
<evidence type="ECO:0000313" key="2">
    <source>
        <dbReference type="EMBL" id="MWV54849.1"/>
    </source>
</evidence>
<organism evidence="3 4">
    <name type="scientific">Chlorobium phaeovibrioides</name>
    <dbReference type="NCBI Taxonomy" id="1094"/>
    <lineage>
        <taxon>Bacteria</taxon>
        <taxon>Pseudomonadati</taxon>
        <taxon>Chlorobiota</taxon>
        <taxon>Chlorobiia</taxon>
        <taxon>Chlorobiales</taxon>
        <taxon>Chlorobiaceae</taxon>
        <taxon>Chlorobium/Pelodictyon group</taxon>
        <taxon>Chlorobium</taxon>
    </lineage>
</organism>
<evidence type="ECO:0000313" key="4">
    <source>
        <dbReference type="Proteomes" id="UP000279908"/>
    </source>
</evidence>
<dbReference type="EMBL" id="RXYK01000001">
    <property type="protein sequence ID" value="RTY39841.1"/>
    <property type="molecule type" value="Genomic_DNA"/>
</dbReference>
<proteinExistence type="predicted"/>
<dbReference type="Proteomes" id="UP000489351">
    <property type="component" value="Unassembled WGS sequence"/>
</dbReference>
<reference evidence="3 4" key="1">
    <citation type="submission" date="2018-12" db="EMBL/GenBank/DDBJ databases">
        <authorList>
            <person name="Lunina O.N."/>
            <person name="Grouzdev D.S."/>
            <person name="Gorlenko V.M."/>
            <person name="Savvichev A.S."/>
        </authorList>
    </citation>
    <scope>NUCLEOTIDE SEQUENCE [LARGE SCALE GENOMIC DNA]</scope>
    <source>
        <strain evidence="3 4">BrKhr-17</strain>
    </source>
</reference>
<evidence type="ECO:0000313" key="1">
    <source>
        <dbReference type="EMBL" id="KAA6232715.1"/>
    </source>
</evidence>
<reference evidence="2 6" key="3">
    <citation type="submission" date="2019-11" db="EMBL/GenBank/DDBJ databases">
        <title>Green- and brown-colored morphotypes of Chlorobia in the stratified aquatic ecosystems of Kandalaksha Gulf (White Sea): A model for study of the accessory genome evolution.</title>
        <authorList>
            <person name="Grouzdev D.S."/>
        </authorList>
    </citation>
    <scope>NUCLEOTIDE SEQUENCE [LARGE SCALE GENOMIC DNA]</scope>
    <source>
        <strain evidence="2 6">ZM</strain>
    </source>
</reference>